<dbReference type="Pfam" id="PF03793">
    <property type="entry name" value="PASTA"/>
    <property type="match status" value="1"/>
</dbReference>
<sequence length="285" mass="29747">MTDLTDLLARTADQTPVGPPPLDALHAGATRRRRRRTAGLTATAAVAVAAVIGGSTLLTSHDQTAPVTSPSPTPTPVAPATRLIGFGHAAIAVPAAWPINKSRCGTPQQDTVLLDDPTTVLFCLAFRPAGVESVGLYYGRPRGDFHADETFEIDGVRAERQRTTCVMSKYPKANTPNCGGIVSIPSLKLWFQADSSTSAEEVERMLGQIRIVPDQSGVPSYWMGAGPPTGPLVADYLPLLAAAGLKAQYKRVQSPNAPAGTILGVSPAVGTMLSVGSTVTVTVVK</sequence>
<dbReference type="Proteomes" id="UP000292695">
    <property type="component" value="Unassembled WGS sequence"/>
</dbReference>
<keyword evidence="5" id="KW-1185">Reference proteome</keyword>
<keyword evidence="2" id="KW-0472">Membrane</keyword>
<evidence type="ECO:0000256" key="2">
    <source>
        <dbReference type="SAM" id="Phobius"/>
    </source>
</evidence>
<feature type="transmembrane region" description="Helical" evidence="2">
    <location>
        <begin position="38"/>
        <end position="58"/>
    </location>
</feature>
<accession>A0A4R0IWA4</accession>
<comment type="caution">
    <text evidence="4">The sequence shown here is derived from an EMBL/GenBank/DDBJ whole genome shotgun (WGS) entry which is preliminary data.</text>
</comment>
<dbReference type="CDD" id="cd06577">
    <property type="entry name" value="PASTA_pknB"/>
    <property type="match status" value="1"/>
</dbReference>
<gene>
    <name evidence="4" type="ORF">E0H50_09275</name>
</gene>
<protein>
    <submittedName>
        <fullName evidence="4">PASTA domain-containing protein</fullName>
    </submittedName>
</protein>
<name>A0A4R0IWA4_9ACTN</name>
<feature type="domain" description="PASTA" evidence="3">
    <location>
        <begin position="234"/>
        <end position="285"/>
    </location>
</feature>
<evidence type="ECO:0000259" key="3">
    <source>
        <dbReference type="Pfam" id="PF03793"/>
    </source>
</evidence>
<organism evidence="4 5">
    <name type="scientific">Kribbella sindirgiensis</name>
    <dbReference type="NCBI Taxonomy" id="1124744"/>
    <lineage>
        <taxon>Bacteria</taxon>
        <taxon>Bacillati</taxon>
        <taxon>Actinomycetota</taxon>
        <taxon>Actinomycetes</taxon>
        <taxon>Propionibacteriales</taxon>
        <taxon>Kribbellaceae</taxon>
        <taxon>Kribbella</taxon>
    </lineage>
</organism>
<dbReference type="InterPro" id="IPR005543">
    <property type="entry name" value="PASTA_dom"/>
</dbReference>
<proteinExistence type="predicted"/>
<keyword evidence="2" id="KW-1133">Transmembrane helix</keyword>
<keyword evidence="2" id="KW-0812">Transmembrane</keyword>
<dbReference type="AlphaFoldDB" id="A0A4R0IWA4"/>
<dbReference type="Gene3D" id="3.30.10.20">
    <property type="match status" value="1"/>
</dbReference>
<evidence type="ECO:0000313" key="4">
    <source>
        <dbReference type="EMBL" id="TCC36874.1"/>
    </source>
</evidence>
<dbReference type="EMBL" id="SJKA01000003">
    <property type="protein sequence ID" value="TCC36874.1"/>
    <property type="molecule type" value="Genomic_DNA"/>
</dbReference>
<feature type="region of interest" description="Disordered" evidence="1">
    <location>
        <begin position="1"/>
        <end position="36"/>
    </location>
</feature>
<dbReference type="OrthoDB" id="3820281at2"/>
<evidence type="ECO:0000313" key="5">
    <source>
        <dbReference type="Proteomes" id="UP000292695"/>
    </source>
</evidence>
<reference evidence="4 5" key="1">
    <citation type="submission" date="2019-02" db="EMBL/GenBank/DDBJ databases">
        <title>Kribbella capetownensis sp. nov. and Kribbella speibonae sp. nov., isolated from soil.</title>
        <authorList>
            <person name="Curtis S.M."/>
            <person name="Norton I."/>
            <person name="Everest G.J."/>
            <person name="Meyers P.R."/>
        </authorList>
    </citation>
    <scope>NUCLEOTIDE SEQUENCE [LARGE SCALE GENOMIC DNA]</scope>
    <source>
        <strain evidence="4 5">DSM 27082</strain>
    </source>
</reference>
<evidence type="ECO:0000256" key="1">
    <source>
        <dbReference type="SAM" id="MobiDB-lite"/>
    </source>
</evidence>
<dbReference type="RefSeq" id="WP_131286222.1">
    <property type="nucleotide sequence ID" value="NZ_SJKA01000003.1"/>
</dbReference>